<protein>
    <submittedName>
        <fullName evidence="1">Uncharacterized protein</fullName>
    </submittedName>
</protein>
<accession>A0A9W8BFJ1</accession>
<evidence type="ECO:0000313" key="1">
    <source>
        <dbReference type="EMBL" id="KAJ2005832.1"/>
    </source>
</evidence>
<dbReference type="AlphaFoldDB" id="A0A9W8BFJ1"/>
<organism evidence="1 2">
    <name type="scientific">Coemansia thaxteri</name>
    <dbReference type="NCBI Taxonomy" id="2663907"/>
    <lineage>
        <taxon>Eukaryota</taxon>
        <taxon>Fungi</taxon>
        <taxon>Fungi incertae sedis</taxon>
        <taxon>Zoopagomycota</taxon>
        <taxon>Kickxellomycotina</taxon>
        <taxon>Kickxellomycetes</taxon>
        <taxon>Kickxellales</taxon>
        <taxon>Kickxellaceae</taxon>
        <taxon>Coemansia</taxon>
    </lineage>
</organism>
<dbReference type="EMBL" id="JANBQF010000084">
    <property type="protein sequence ID" value="KAJ2005832.1"/>
    <property type="molecule type" value="Genomic_DNA"/>
</dbReference>
<reference evidence="1" key="1">
    <citation type="submission" date="2022-07" db="EMBL/GenBank/DDBJ databases">
        <title>Phylogenomic reconstructions and comparative analyses of Kickxellomycotina fungi.</title>
        <authorList>
            <person name="Reynolds N.K."/>
            <person name="Stajich J.E."/>
            <person name="Barry K."/>
            <person name="Grigoriev I.V."/>
            <person name="Crous P."/>
            <person name="Smith M.E."/>
        </authorList>
    </citation>
    <scope>NUCLEOTIDE SEQUENCE</scope>
    <source>
        <strain evidence="1">IMI 214461</strain>
    </source>
</reference>
<evidence type="ECO:0000313" key="2">
    <source>
        <dbReference type="Proteomes" id="UP001150907"/>
    </source>
</evidence>
<dbReference type="Proteomes" id="UP001150907">
    <property type="component" value="Unassembled WGS sequence"/>
</dbReference>
<name>A0A9W8BFJ1_9FUNG</name>
<proteinExistence type="predicted"/>
<dbReference type="OrthoDB" id="5537446at2759"/>
<sequence length="165" mass="18132">MSAAINIKIAGTGAGTGIKAATDIDKERGLSEAGGYPLVADWNDPNYIGHGVGHRDPKTGEPVPANIHIPTDGELNPQNYVSTAVAEEDPNEVRQRIRDAFLQKYGMKRASLYRANLYSVTSAIQLRLGGKEAGARNGERAKLERAAYQVDHSEIHFRSERRHRR</sequence>
<gene>
    <name evidence="1" type="ORF">H4R26_001745</name>
</gene>
<comment type="caution">
    <text evidence="1">The sequence shown here is derived from an EMBL/GenBank/DDBJ whole genome shotgun (WGS) entry which is preliminary data.</text>
</comment>
<keyword evidence="2" id="KW-1185">Reference proteome</keyword>